<dbReference type="Gene3D" id="2.60.120.200">
    <property type="match status" value="1"/>
</dbReference>
<evidence type="ECO:0000313" key="3">
    <source>
        <dbReference type="EMBL" id="KAJ4334774.1"/>
    </source>
</evidence>
<evidence type="ECO:0000256" key="1">
    <source>
        <dbReference type="SAM" id="SignalP"/>
    </source>
</evidence>
<dbReference type="PANTHER" id="PTHR38121">
    <property type="entry name" value="GH16 DOMAIN-CONTAINING PROTEIN"/>
    <property type="match status" value="1"/>
</dbReference>
<accession>A0A9W8WWE1</accession>
<comment type="caution">
    <text evidence="3">The sequence shown here is derived from an EMBL/GenBank/DDBJ whole genome shotgun (WGS) entry which is preliminary data.</text>
</comment>
<name>A0A9W8WWE1_9PLEO</name>
<dbReference type="GO" id="GO:0005975">
    <property type="term" value="P:carbohydrate metabolic process"/>
    <property type="evidence" value="ECO:0007669"/>
    <property type="project" value="InterPro"/>
</dbReference>
<dbReference type="GO" id="GO:0004553">
    <property type="term" value="F:hydrolase activity, hydrolyzing O-glycosyl compounds"/>
    <property type="evidence" value="ECO:0007669"/>
    <property type="project" value="InterPro"/>
</dbReference>
<dbReference type="CDD" id="cd00413">
    <property type="entry name" value="Glyco_hydrolase_16"/>
    <property type="match status" value="1"/>
</dbReference>
<dbReference type="EMBL" id="JAPEUV010000071">
    <property type="protein sequence ID" value="KAJ4334774.1"/>
    <property type="molecule type" value="Genomic_DNA"/>
</dbReference>
<organism evidence="3 4">
    <name type="scientific">Didymella glomerata</name>
    <dbReference type="NCBI Taxonomy" id="749621"/>
    <lineage>
        <taxon>Eukaryota</taxon>
        <taxon>Fungi</taxon>
        <taxon>Dikarya</taxon>
        <taxon>Ascomycota</taxon>
        <taxon>Pezizomycotina</taxon>
        <taxon>Dothideomycetes</taxon>
        <taxon>Pleosporomycetidae</taxon>
        <taxon>Pleosporales</taxon>
        <taxon>Pleosporineae</taxon>
        <taxon>Didymellaceae</taxon>
        <taxon>Didymella</taxon>
    </lineage>
</organism>
<dbReference type="SUPFAM" id="SSF49899">
    <property type="entry name" value="Concanavalin A-like lectins/glucanases"/>
    <property type="match status" value="1"/>
</dbReference>
<dbReference type="AlphaFoldDB" id="A0A9W8WWE1"/>
<keyword evidence="1" id="KW-0732">Signal</keyword>
<dbReference type="InterPro" id="IPR000757">
    <property type="entry name" value="Beta-glucanase-like"/>
</dbReference>
<feature type="domain" description="GH16" evidence="2">
    <location>
        <begin position="31"/>
        <end position="296"/>
    </location>
</feature>
<gene>
    <name evidence="3" type="ORF">N0V87_006578</name>
</gene>
<keyword evidence="4" id="KW-1185">Reference proteome</keyword>
<proteinExistence type="predicted"/>
<protein>
    <recommendedName>
        <fullName evidence="2">GH16 domain-containing protein</fullName>
    </recommendedName>
</protein>
<evidence type="ECO:0000259" key="2">
    <source>
        <dbReference type="PROSITE" id="PS51762"/>
    </source>
</evidence>
<dbReference type="Pfam" id="PF00722">
    <property type="entry name" value="Glyco_hydro_16"/>
    <property type="match status" value="1"/>
</dbReference>
<dbReference type="Proteomes" id="UP001140562">
    <property type="component" value="Unassembled WGS sequence"/>
</dbReference>
<dbReference type="PROSITE" id="PS51762">
    <property type="entry name" value="GH16_2"/>
    <property type="match status" value="1"/>
</dbReference>
<feature type="signal peptide" evidence="1">
    <location>
        <begin position="1"/>
        <end position="23"/>
    </location>
</feature>
<feature type="chain" id="PRO_5040941347" description="GH16 domain-containing protein" evidence="1">
    <location>
        <begin position="24"/>
        <end position="340"/>
    </location>
</feature>
<dbReference type="InterPro" id="IPR013320">
    <property type="entry name" value="ConA-like_dom_sf"/>
</dbReference>
<sequence length="340" mass="37686">MSLKSLGCKAAIALLLQASFISADCECGYRVPSSGNPQEPTKYLLFTDSIQTDFRGMTSLNDSSDWKIKDLRLEYVPNKSRFGRIVEDRNVIFNPAVDPLVTPDGPSQQGADVDAGLQLIVRSELVEDNLVSTGQIQSIREDVRFGSFRAYMKSTPINGTCAASFWYHNDSQEIDIELLSRQREDGRQPINLSVQSNESVANDYDATGTTGFIEGQADFDPADGFHEYRYDWSPDVISFWADGGWLGDIVDFIPTTPGYFQLSHWSNGFAGWSAGPPSQDALIMVAYFRGYFNSTDPVRAQEFEERCGGGRSAGSVCDVSGFEQVTRPWSSILAKTDFEK</sequence>
<reference evidence="3" key="1">
    <citation type="submission" date="2022-10" db="EMBL/GenBank/DDBJ databases">
        <title>Tapping the CABI collections for fungal endophytes: first genome assemblies for Collariella, Neodidymelliopsis, Ascochyta clinopodiicola, Didymella pomorum, Didymosphaeria variabile, Neocosmospora piperis and Neocucurbitaria cava.</title>
        <authorList>
            <person name="Hill R."/>
        </authorList>
    </citation>
    <scope>NUCLEOTIDE SEQUENCE</scope>
    <source>
        <strain evidence="3">IMI 360193</strain>
    </source>
</reference>
<dbReference type="OrthoDB" id="25131at2759"/>
<dbReference type="PANTHER" id="PTHR38121:SF5">
    <property type="entry name" value="GH16 DOMAIN-CONTAINING PROTEIN"/>
    <property type="match status" value="1"/>
</dbReference>
<evidence type="ECO:0000313" key="4">
    <source>
        <dbReference type="Proteomes" id="UP001140562"/>
    </source>
</evidence>